<keyword evidence="3" id="KW-0479">Metal-binding</keyword>
<dbReference type="AlphaFoldDB" id="A0A875S3H8"/>
<keyword evidence="4 6" id="KW-0863">Zinc-finger</keyword>
<dbReference type="OrthoDB" id="302966at2759"/>
<name>A0A875S3H8_EENNA</name>
<evidence type="ECO:0000256" key="7">
    <source>
        <dbReference type="SAM" id="MobiDB-lite"/>
    </source>
</evidence>
<dbReference type="Gene3D" id="3.30.40.10">
    <property type="entry name" value="Zinc/RING finger domain, C3HC4 (zinc finger)"/>
    <property type="match status" value="1"/>
</dbReference>
<dbReference type="GeneID" id="62197027"/>
<feature type="region of interest" description="Disordered" evidence="7">
    <location>
        <begin position="20"/>
        <end position="63"/>
    </location>
</feature>
<evidence type="ECO:0000259" key="8">
    <source>
        <dbReference type="PROSITE" id="PS50089"/>
    </source>
</evidence>
<evidence type="ECO:0000313" key="9">
    <source>
        <dbReference type="EMBL" id="QPG76241.1"/>
    </source>
</evidence>
<evidence type="ECO:0000256" key="3">
    <source>
        <dbReference type="ARBA" id="ARBA00022723"/>
    </source>
</evidence>
<keyword evidence="5" id="KW-0862">Zinc</keyword>
<feature type="region of interest" description="Disordered" evidence="7">
    <location>
        <begin position="586"/>
        <end position="618"/>
    </location>
</feature>
<evidence type="ECO:0000256" key="5">
    <source>
        <dbReference type="ARBA" id="ARBA00022833"/>
    </source>
</evidence>
<feature type="compositionally biased region" description="Low complexity" evidence="7">
    <location>
        <begin position="54"/>
        <end position="63"/>
    </location>
</feature>
<dbReference type="InterPro" id="IPR001841">
    <property type="entry name" value="Znf_RING"/>
</dbReference>
<feature type="region of interest" description="Disordered" evidence="7">
    <location>
        <begin position="651"/>
        <end position="673"/>
    </location>
</feature>
<evidence type="ECO:0000313" key="10">
    <source>
        <dbReference type="Proteomes" id="UP000662931"/>
    </source>
</evidence>
<dbReference type="PROSITE" id="PS00518">
    <property type="entry name" value="ZF_RING_1"/>
    <property type="match status" value="1"/>
</dbReference>
<keyword evidence="2" id="KW-0963">Cytoplasm</keyword>
<comment type="subcellular location">
    <subcellularLocation>
        <location evidence="1">Cytoplasm</location>
    </subcellularLocation>
</comment>
<dbReference type="InterPro" id="IPR013083">
    <property type="entry name" value="Znf_RING/FYVE/PHD"/>
</dbReference>
<feature type="compositionally biased region" description="Polar residues" evidence="7">
    <location>
        <begin position="588"/>
        <end position="599"/>
    </location>
</feature>
<dbReference type="PANTHER" id="PTHR12983">
    <property type="entry name" value="RING FINGER 10 FAMILY MEMBER"/>
    <property type="match status" value="1"/>
</dbReference>
<dbReference type="Pfam" id="PF13445">
    <property type="entry name" value="zf-RING_UBOX"/>
    <property type="match status" value="1"/>
</dbReference>
<dbReference type="RefSeq" id="XP_038779806.1">
    <property type="nucleotide sequence ID" value="XM_038923878.1"/>
</dbReference>
<dbReference type="KEGG" id="bnn:FOA43_003627"/>
<evidence type="ECO:0000256" key="4">
    <source>
        <dbReference type="ARBA" id="ARBA00022771"/>
    </source>
</evidence>
<dbReference type="InterPro" id="IPR017907">
    <property type="entry name" value="Znf_RING_CS"/>
</dbReference>
<dbReference type="InterPro" id="IPR039739">
    <property type="entry name" value="MAG2/RNF10"/>
</dbReference>
<evidence type="ECO:0000256" key="6">
    <source>
        <dbReference type="PROSITE-ProRule" id="PRU00175"/>
    </source>
</evidence>
<dbReference type="Proteomes" id="UP000662931">
    <property type="component" value="Chromosome 4"/>
</dbReference>
<accession>A0A875S3H8</accession>
<proteinExistence type="predicted"/>
<keyword evidence="10" id="KW-1185">Reference proteome</keyword>
<dbReference type="GO" id="GO:0045944">
    <property type="term" value="P:positive regulation of transcription by RNA polymerase II"/>
    <property type="evidence" value="ECO:0007669"/>
    <property type="project" value="TreeGrafter"/>
</dbReference>
<evidence type="ECO:0000256" key="2">
    <source>
        <dbReference type="ARBA" id="ARBA00022490"/>
    </source>
</evidence>
<gene>
    <name evidence="9" type="ORF">FOA43_003627</name>
</gene>
<evidence type="ECO:0000256" key="1">
    <source>
        <dbReference type="ARBA" id="ARBA00004496"/>
    </source>
</evidence>
<feature type="compositionally biased region" description="Basic residues" evidence="7">
    <location>
        <begin position="39"/>
        <end position="49"/>
    </location>
</feature>
<dbReference type="PANTHER" id="PTHR12983:SF9">
    <property type="entry name" value="E3 UBIQUITIN-PROTEIN LIGASE RNF10"/>
    <property type="match status" value="1"/>
</dbReference>
<dbReference type="PROSITE" id="PS50089">
    <property type="entry name" value="ZF_RING_2"/>
    <property type="match status" value="1"/>
</dbReference>
<dbReference type="GO" id="GO:0000976">
    <property type="term" value="F:transcription cis-regulatory region binding"/>
    <property type="evidence" value="ECO:0007669"/>
    <property type="project" value="TreeGrafter"/>
</dbReference>
<dbReference type="InterPro" id="IPR027370">
    <property type="entry name" value="Znf-RING_euk"/>
</dbReference>
<dbReference type="GO" id="GO:0008270">
    <property type="term" value="F:zinc ion binding"/>
    <property type="evidence" value="ECO:0007669"/>
    <property type="project" value="UniProtKB-KW"/>
</dbReference>
<sequence>MKDYQQASINASSMSFGTVKRSCNNPKAFNNNKAIKTGSRNRKNGRHFKRYNENGSDSNTSVSTDTLSLLNDDDLMLERSILMSNKKGLDISHLLDFSIADDENRELESIETSAKKHSHFRGNRKKSFNGRGAADISLSGRSYINVNYKFIVDYRADYKSQILDPNFPLDDSSIVRVIVNGEDYHCPICLEDEFIAPRMSKCGHIFCYPCLLRLFAYSAEAKEKAENGPKDLPGNRCASCPLCNEIIRERHRLLPVLITHEEDFKPVPGQPTTLTLMYRPANKIFAQPFQFYLEDSEFDGNIPWIEQGSTAEDFYESSKYARYSRIMKCDFHFILSSFNGELSSIEAHKSYDEEVNHDSSLYYDLAKAEIESQIEDARDTFYDDKGKCVIAPTYRHKVSRVGSLSENEIDELLVKQSEFQLENGQKGYFFYQYLAGPSSKVKYFLSGLDVQVLRTIYVDYFRFPFTLTLNLENISHDYEMVTEEMIHKLKYLGHLPFGTEVGFLEMNWIGKSNTLIPPEVYSEFKKKLKDRSRRTRNKTLKEDRNKKTFERELELRTLKFYSSENNIPLEDYGYKLKKENQFVHFPSRRSSSDTAQPSLDDTYAKMGSSNSTDGNVKYGTSVWGTKVPMLEEEAIQDDEDYFDIEKKIQKAKEEQQKKGKKGRRGKKIVLSFN</sequence>
<protein>
    <recommendedName>
        <fullName evidence="8">RING-type domain-containing protein</fullName>
    </recommendedName>
</protein>
<dbReference type="SMART" id="SM00184">
    <property type="entry name" value="RING"/>
    <property type="match status" value="1"/>
</dbReference>
<dbReference type="SUPFAM" id="SSF57850">
    <property type="entry name" value="RING/U-box"/>
    <property type="match status" value="1"/>
</dbReference>
<feature type="compositionally biased region" description="Basic residues" evidence="7">
    <location>
        <begin position="658"/>
        <end position="667"/>
    </location>
</feature>
<dbReference type="EMBL" id="CP064815">
    <property type="protein sequence ID" value="QPG76241.1"/>
    <property type="molecule type" value="Genomic_DNA"/>
</dbReference>
<feature type="domain" description="RING-type" evidence="8">
    <location>
        <begin position="186"/>
        <end position="244"/>
    </location>
</feature>
<reference evidence="9" key="1">
    <citation type="submission" date="2020-10" db="EMBL/GenBank/DDBJ databases">
        <authorList>
            <person name="Roach M.J.R."/>
        </authorList>
    </citation>
    <scope>NUCLEOTIDE SEQUENCE</scope>
    <source>
        <strain evidence="9">CBS 1945</strain>
    </source>
</reference>
<feature type="compositionally biased region" description="Polar residues" evidence="7">
    <location>
        <begin position="20"/>
        <end position="34"/>
    </location>
</feature>
<organism evidence="9 10">
    <name type="scientific">Eeniella nana</name>
    <name type="common">Yeast</name>
    <name type="synonym">Brettanomyces nanus</name>
    <dbReference type="NCBI Taxonomy" id="13502"/>
    <lineage>
        <taxon>Eukaryota</taxon>
        <taxon>Fungi</taxon>
        <taxon>Dikarya</taxon>
        <taxon>Ascomycota</taxon>
        <taxon>Saccharomycotina</taxon>
        <taxon>Pichiomycetes</taxon>
        <taxon>Pichiales</taxon>
        <taxon>Pichiaceae</taxon>
        <taxon>Brettanomyces</taxon>
    </lineage>
</organism>
<dbReference type="GO" id="GO:0005737">
    <property type="term" value="C:cytoplasm"/>
    <property type="evidence" value="ECO:0007669"/>
    <property type="project" value="UniProtKB-SubCell"/>
</dbReference>